<dbReference type="EMBL" id="CP051169">
    <property type="protein sequence ID" value="QOK97655.1"/>
    <property type="molecule type" value="Genomic_DNA"/>
</dbReference>
<name>A0AA92Q7F5_RALSL</name>
<protein>
    <submittedName>
        <fullName evidence="2">DUF1571 domain-containing protein</fullName>
    </submittedName>
</protein>
<keyword evidence="1" id="KW-0732">Signal</keyword>
<evidence type="ECO:0000313" key="2">
    <source>
        <dbReference type="EMBL" id="QOK97655.1"/>
    </source>
</evidence>
<dbReference type="InterPro" id="IPR011465">
    <property type="entry name" value="DUF1571"/>
</dbReference>
<accession>A0AA92Q7F5</accession>
<evidence type="ECO:0000256" key="1">
    <source>
        <dbReference type="SAM" id="SignalP"/>
    </source>
</evidence>
<dbReference type="PROSITE" id="PS51257">
    <property type="entry name" value="PROKAR_LIPOPROTEIN"/>
    <property type="match status" value="1"/>
</dbReference>
<gene>
    <name evidence="2" type="ORF">HF909_15325</name>
</gene>
<feature type="signal peptide" evidence="1">
    <location>
        <begin position="1"/>
        <end position="20"/>
    </location>
</feature>
<dbReference type="Pfam" id="PF07608">
    <property type="entry name" value="DUF1571"/>
    <property type="match status" value="1"/>
</dbReference>
<dbReference type="Proteomes" id="UP000593970">
    <property type="component" value="Chromosome"/>
</dbReference>
<reference evidence="3" key="1">
    <citation type="submission" date="2020-04" db="EMBL/GenBank/DDBJ databases">
        <title>Ralstonia solanacearum UW576, UW763, UW773, and UW774.</title>
        <authorList>
            <person name="Steidl O."/>
            <person name="Truchon A."/>
            <person name="Allen C."/>
        </authorList>
    </citation>
    <scope>NUCLEOTIDE SEQUENCE [LARGE SCALE GENOMIC DNA]</scope>
    <source>
        <strain evidence="3">UW774</strain>
    </source>
</reference>
<proteinExistence type="predicted"/>
<organism evidence="2 3">
    <name type="scientific">Ralstonia solanacearum</name>
    <name type="common">Pseudomonas solanacearum</name>
    <dbReference type="NCBI Taxonomy" id="305"/>
    <lineage>
        <taxon>Bacteria</taxon>
        <taxon>Pseudomonadati</taxon>
        <taxon>Pseudomonadota</taxon>
        <taxon>Betaproteobacteria</taxon>
        <taxon>Burkholderiales</taxon>
        <taxon>Burkholderiaceae</taxon>
        <taxon>Ralstonia</taxon>
        <taxon>Ralstonia solanacearum species complex</taxon>
    </lineage>
</organism>
<feature type="chain" id="PRO_5041672941" evidence="1">
    <location>
        <begin position="21"/>
        <end position="302"/>
    </location>
</feature>
<evidence type="ECO:0000313" key="3">
    <source>
        <dbReference type="Proteomes" id="UP000593970"/>
    </source>
</evidence>
<dbReference type="AlphaFoldDB" id="A0AA92Q7F5"/>
<sequence>MQIRPLAAAMLLAWAACAWAQPRSVPDGDASGPAAQAPQAAAAAVTAFAAMDTSAQAAWLGAHVRDGSLAGWPDAEVLAMARAMQPDTLARWLRAEVAGLPEYAYRIRRQERVKDHWQRQPSIMEIRYRDAPRQVYARWLKGGAHAGQEILYDETVRKDEVFGHLGGLLGFATTWSALDGPIVRAQSNHTARELGLQFIVDTLERDGRAYAAAGRSGRFDEARIVTEGGVRMLRLTWDAPAGPPAFYAKRVRLYFDLRHPWVHAEDAWDESGRQLEKIVIENVTRKTWNDQTFDPKNPEYKF</sequence>